<dbReference type="AlphaFoldDB" id="A0A5P6A9P8"/>
<dbReference type="EMBL" id="CP029752">
    <property type="protein sequence ID" value="QFG76660.1"/>
    <property type="molecule type" value="Genomic_DNA"/>
</dbReference>
<name>A0A5P6A9P8_RAOPL</name>
<accession>A0A5P6A9P8</accession>
<reference evidence="1" key="1">
    <citation type="submission" date="2018-05" db="EMBL/GenBank/DDBJ databases">
        <title>Bacterial isolates from healthy term breastfed infants carrying antibiotic resistance genes.</title>
        <authorList>
            <person name="Casaburi G."/>
        </authorList>
    </citation>
    <scope>NUCLEOTIDE SEQUENCE [LARGE SCALE GENOMIC DNA]</scope>
    <source>
        <strain evidence="1">7084_4</strain>
    </source>
</reference>
<proteinExistence type="predicted"/>
<evidence type="ECO:0000313" key="1">
    <source>
        <dbReference type="EMBL" id="QFG76660.1"/>
    </source>
</evidence>
<organism evidence="1">
    <name type="scientific">Raoultella planticola</name>
    <name type="common">Klebsiella planticola</name>
    <dbReference type="NCBI Taxonomy" id="575"/>
    <lineage>
        <taxon>Bacteria</taxon>
        <taxon>Pseudomonadati</taxon>
        <taxon>Pseudomonadota</taxon>
        <taxon>Gammaproteobacteria</taxon>
        <taxon>Enterobacterales</taxon>
        <taxon>Enterobacteriaceae</taxon>
        <taxon>Klebsiella/Raoultella group</taxon>
        <taxon>Raoultella</taxon>
    </lineage>
</organism>
<dbReference type="RefSeq" id="WP_128319983.1">
    <property type="nucleotide sequence ID" value="NZ_CAIZTF010000007.1"/>
</dbReference>
<gene>
    <name evidence="1" type="ORF">DMB90_10180</name>
</gene>
<protein>
    <submittedName>
        <fullName evidence="1">Uncharacterized protein</fullName>
    </submittedName>
</protein>
<sequence>MPDRAEAGTASRGVRRRWRSAGTTFLPGWQEMRWLGTRNLSPWRAVAMALRPFRGQPSAQRLLTGAV</sequence>